<dbReference type="AlphaFoldDB" id="A0AAV5A184"/>
<dbReference type="Pfam" id="PF10338">
    <property type="entry name" value="YBL028C_N"/>
    <property type="match status" value="1"/>
</dbReference>
<feature type="compositionally biased region" description="Basic residues" evidence="1">
    <location>
        <begin position="1"/>
        <end position="17"/>
    </location>
</feature>
<dbReference type="InterPro" id="IPR019434">
    <property type="entry name" value="DUF2423"/>
</dbReference>
<comment type="caution">
    <text evidence="3">The sequence shown here is derived from an EMBL/GenBank/DDBJ whole genome shotgun (WGS) entry which is preliminary data.</text>
</comment>
<feature type="region of interest" description="Disordered" evidence="1">
    <location>
        <begin position="1"/>
        <end position="20"/>
    </location>
</feature>
<feature type="region of interest" description="Disordered" evidence="1">
    <location>
        <begin position="60"/>
        <end position="136"/>
    </location>
</feature>
<sequence length="136" mass="15269">MAKSLRSKTKRSFRRVKRESGTYAVADATRLERLSSKLHQKIVTDKDGDVSIDEIVGEIEKSAETGEVPTAQTESEGTNVLDSKTQKISTSGPRLSRRDSWRISKGLSPHRRNPNKTNRLGVVVAKRRAGRAKRRR</sequence>
<gene>
    <name evidence="3" type="ORF">Clacol_001558</name>
</gene>
<feature type="compositionally biased region" description="Polar residues" evidence="1">
    <location>
        <begin position="70"/>
        <end position="93"/>
    </location>
</feature>
<dbReference type="Proteomes" id="UP001050691">
    <property type="component" value="Unassembled WGS sequence"/>
</dbReference>
<dbReference type="GO" id="GO:0030687">
    <property type="term" value="C:preribosome, large subunit precursor"/>
    <property type="evidence" value="ECO:0007669"/>
    <property type="project" value="TreeGrafter"/>
</dbReference>
<proteinExistence type="predicted"/>
<organism evidence="3 4">
    <name type="scientific">Clathrus columnatus</name>
    <dbReference type="NCBI Taxonomy" id="1419009"/>
    <lineage>
        <taxon>Eukaryota</taxon>
        <taxon>Fungi</taxon>
        <taxon>Dikarya</taxon>
        <taxon>Basidiomycota</taxon>
        <taxon>Agaricomycotina</taxon>
        <taxon>Agaricomycetes</taxon>
        <taxon>Phallomycetidae</taxon>
        <taxon>Phallales</taxon>
        <taxon>Clathraceae</taxon>
        <taxon>Clathrus</taxon>
    </lineage>
</organism>
<dbReference type="PANTHER" id="PTHR28219">
    <property type="entry name" value="UPF0642 PROTEIN YBL028C"/>
    <property type="match status" value="1"/>
</dbReference>
<accession>A0AAV5A184</accession>
<reference evidence="3" key="1">
    <citation type="submission" date="2021-10" db="EMBL/GenBank/DDBJ databases">
        <title>De novo Genome Assembly of Clathrus columnatus (Basidiomycota, Fungi) Using Illumina and Nanopore Sequence Data.</title>
        <authorList>
            <person name="Ogiso-Tanaka E."/>
            <person name="Itagaki H."/>
            <person name="Hosoya T."/>
            <person name="Hosaka K."/>
        </authorList>
    </citation>
    <scope>NUCLEOTIDE SEQUENCE</scope>
    <source>
        <strain evidence="3">MO-923</strain>
    </source>
</reference>
<feature type="compositionally biased region" description="Basic residues" evidence="1">
    <location>
        <begin position="125"/>
        <end position="136"/>
    </location>
</feature>
<name>A0AAV5A184_9AGAM</name>
<dbReference type="PANTHER" id="PTHR28219:SF1">
    <property type="entry name" value="UPF0642 PROTEIN YBL028C"/>
    <property type="match status" value="1"/>
</dbReference>
<keyword evidence="4" id="KW-1185">Reference proteome</keyword>
<evidence type="ECO:0000256" key="1">
    <source>
        <dbReference type="SAM" id="MobiDB-lite"/>
    </source>
</evidence>
<protein>
    <recommendedName>
        <fullName evidence="2">DUF2423 domain-containing protein</fullName>
    </recommendedName>
</protein>
<feature type="domain" description="DUF2423" evidence="2">
    <location>
        <begin position="1"/>
        <end position="42"/>
    </location>
</feature>
<evidence type="ECO:0000313" key="4">
    <source>
        <dbReference type="Proteomes" id="UP001050691"/>
    </source>
</evidence>
<evidence type="ECO:0000259" key="2">
    <source>
        <dbReference type="Pfam" id="PF10338"/>
    </source>
</evidence>
<evidence type="ECO:0000313" key="3">
    <source>
        <dbReference type="EMBL" id="GJJ07357.1"/>
    </source>
</evidence>
<dbReference type="EMBL" id="BPWL01000002">
    <property type="protein sequence ID" value="GJJ07357.1"/>
    <property type="molecule type" value="Genomic_DNA"/>
</dbReference>